<proteinExistence type="predicted"/>
<dbReference type="GO" id="GO:0005794">
    <property type="term" value="C:Golgi apparatus"/>
    <property type="evidence" value="ECO:0007669"/>
    <property type="project" value="TreeGrafter"/>
</dbReference>
<keyword evidence="3 6" id="KW-1133">Transmembrane helix</keyword>
<feature type="transmembrane region" description="Helical" evidence="6">
    <location>
        <begin position="131"/>
        <end position="151"/>
    </location>
</feature>
<dbReference type="GO" id="GO:0016020">
    <property type="term" value="C:membrane"/>
    <property type="evidence" value="ECO:0007669"/>
    <property type="project" value="UniProtKB-SubCell"/>
</dbReference>
<dbReference type="InterPro" id="IPR035952">
    <property type="entry name" value="Rhomboid-like_sf"/>
</dbReference>
<comment type="subcellular location">
    <subcellularLocation>
        <location evidence="1">Membrane</location>
        <topology evidence="1">Multi-pass membrane protein</topology>
    </subcellularLocation>
</comment>
<gene>
    <name evidence="7" type="ORF">LAMO00422_LOCUS9643</name>
</gene>
<evidence type="ECO:0000256" key="1">
    <source>
        <dbReference type="ARBA" id="ARBA00004141"/>
    </source>
</evidence>
<keyword evidence="4 6" id="KW-0472">Membrane</keyword>
<feature type="transmembrane region" description="Helical" evidence="6">
    <location>
        <begin position="101"/>
        <end position="125"/>
    </location>
</feature>
<evidence type="ECO:0000256" key="5">
    <source>
        <dbReference type="SAM" id="MobiDB-lite"/>
    </source>
</evidence>
<reference evidence="7" key="1">
    <citation type="submission" date="2021-01" db="EMBL/GenBank/DDBJ databases">
        <authorList>
            <person name="Corre E."/>
            <person name="Pelletier E."/>
            <person name="Niang G."/>
            <person name="Scheremetjew M."/>
            <person name="Finn R."/>
            <person name="Kale V."/>
            <person name="Holt S."/>
            <person name="Cochrane G."/>
            <person name="Meng A."/>
            <person name="Brown T."/>
            <person name="Cohen L."/>
        </authorList>
    </citation>
    <scope>NUCLEOTIDE SEQUENCE</scope>
    <source>
        <strain evidence="7">CCMP2058</strain>
    </source>
</reference>
<dbReference type="Gene3D" id="1.20.1540.10">
    <property type="entry name" value="Rhomboid-like"/>
    <property type="match status" value="1"/>
</dbReference>
<evidence type="ECO:0000256" key="4">
    <source>
        <dbReference type="ARBA" id="ARBA00023136"/>
    </source>
</evidence>
<feature type="transmembrane region" description="Helical" evidence="6">
    <location>
        <begin position="172"/>
        <end position="188"/>
    </location>
</feature>
<evidence type="ECO:0000256" key="6">
    <source>
        <dbReference type="SAM" id="Phobius"/>
    </source>
</evidence>
<keyword evidence="2 6" id="KW-0812">Transmembrane</keyword>
<organism evidence="7">
    <name type="scientific">Amorphochlora amoebiformis</name>
    <dbReference type="NCBI Taxonomy" id="1561963"/>
    <lineage>
        <taxon>Eukaryota</taxon>
        <taxon>Sar</taxon>
        <taxon>Rhizaria</taxon>
        <taxon>Cercozoa</taxon>
        <taxon>Chlorarachniophyceae</taxon>
        <taxon>Amorphochlora</taxon>
    </lineage>
</organism>
<feature type="region of interest" description="Disordered" evidence="5">
    <location>
        <begin position="315"/>
        <end position="345"/>
    </location>
</feature>
<dbReference type="PANTHER" id="PTHR13377:SF3">
    <property type="entry name" value="TRANSMEMBRANE PROTEIN 115"/>
    <property type="match status" value="1"/>
</dbReference>
<dbReference type="InterPro" id="IPR013861">
    <property type="entry name" value="TMEM115/Pdh1/Rbl19"/>
</dbReference>
<evidence type="ECO:0000256" key="3">
    <source>
        <dbReference type="ARBA" id="ARBA00022989"/>
    </source>
</evidence>
<dbReference type="GO" id="GO:0006890">
    <property type="term" value="P:retrograde vesicle-mediated transport, Golgi to endoplasmic reticulum"/>
    <property type="evidence" value="ECO:0007669"/>
    <property type="project" value="InterPro"/>
</dbReference>
<dbReference type="SUPFAM" id="SSF144091">
    <property type="entry name" value="Rhomboid-like"/>
    <property type="match status" value="1"/>
</dbReference>
<evidence type="ECO:0000313" key="7">
    <source>
        <dbReference type="EMBL" id="CAD8448664.1"/>
    </source>
</evidence>
<dbReference type="Pfam" id="PF08551">
    <property type="entry name" value="DUF1751"/>
    <property type="match status" value="1"/>
</dbReference>
<feature type="transmembrane region" description="Helical" evidence="6">
    <location>
        <begin position="64"/>
        <end position="89"/>
    </location>
</feature>
<dbReference type="EMBL" id="HBEM01014019">
    <property type="protein sequence ID" value="CAD8448664.1"/>
    <property type="molecule type" value="Transcribed_RNA"/>
</dbReference>
<dbReference type="FunFam" id="1.20.1540.10:FF:000004">
    <property type="entry name" value="Transmembrane protein 115"/>
    <property type="match status" value="1"/>
</dbReference>
<feature type="transmembrane region" description="Helical" evidence="6">
    <location>
        <begin position="194"/>
        <end position="212"/>
    </location>
</feature>
<feature type="compositionally biased region" description="Polar residues" evidence="5">
    <location>
        <begin position="320"/>
        <end position="334"/>
    </location>
</feature>
<protein>
    <recommendedName>
        <fullName evidence="8">Peptidase S54 rhomboid domain-containing protein</fullName>
    </recommendedName>
</protein>
<evidence type="ECO:0008006" key="8">
    <source>
        <dbReference type="Google" id="ProtNLM"/>
    </source>
</evidence>
<sequence length="345" mass="38112">MAENTIELQASMTKRVISGSSSKYHMVLVGVLSILFGLGVLVPSSEKYLALIPANTAIIAFRPWNLFTAAYFETNILMGLLNTSVALIIGRMLERKWGLQFLKLMVIVNSISMFIIFIIMVFFYASTAKESFIFSPVCGFSAANAAFGVALKQLAPNQNCISSINKLKFKDIPMLVVGGSVVCFVLGLTQMKDLLLVVLGTYFGWLYLRYFMKYPNTSGTGDLSEEFAFKMLFPTPIRPIGAMFGNLTFWSCELCGFCKVVDPIQLVEKKEELNTIPDVPAVSDVERQTAERRRALAVKAINDRIEQLKKAKAAARAAGETSQEANNTNETGDTVVNIKEKVSKD</sequence>
<evidence type="ECO:0000256" key="2">
    <source>
        <dbReference type="ARBA" id="ARBA00022692"/>
    </source>
</evidence>
<dbReference type="AlphaFoldDB" id="A0A7S0GVN7"/>
<dbReference type="PANTHER" id="PTHR13377">
    <property type="entry name" value="PLACENTAL PROTEIN 6"/>
    <property type="match status" value="1"/>
</dbReference>
<name>A0A7S0GVN7_9EUKA</name>
<accession>A0A7S0GVN7</accession>
<dbReference type="SMART" id="SM01160">
    <property type="entry name" value="DUF1751"/>
    <property type="match status" value="1"/>
</dbReference>
<feature type="transmembrane region" description="Helical" evidence="6">
    <location>
        <begin position="24"/>
        <end position="44"/>
    </location>
</feature>